<dbReference type="InterPro" id="IPR018062">
    <property type="entry name" value="HTH_AraC-typ_CS"/>
</dbReference>
<organism evidence="5 6">
    <name type="scientific">Nocardioides luteus</name>
    <dbReference type="NCBI Taxonomy" id="1844"/>
    <lineage>
        <taxon>Bacteria</taxon>
        <taxon>Bacillati</taxon>
        <taxon>Actinomycetota</taxon>
        <taxon>Actinomycetes</taxon>
        <taxon>Propionibacteriales</taxon>
        <taxon>Nocardioidaceae</taxon>
        <taxon>Nocardioides</taxon>
    </lineage>
</organism>
<dbReference type="SMART" id="SM00342">
    <property type="entry name" value="HTH_ARAC"/>
    <property type="match status" value="1"/>
</dbReference>
<dbReference type="InterPro" id="IPR035418">
    <property type="entry name" value="AraC-bd_2"/>
</dbReference>
<dbReference type="PANTHER" id="PTHR46796">
    <property type="entry name" value="HTH-TYPE TRANSCRIPTIONAL ACTIVATOR RHAS-RELATED"/>
    <property type="match status" value="1"/>
</dbReference>
<gene>
    <name evidence="5" type="ORF">GCM10017579_45670</name>
</gene>
<proteinExistence type="predicted"/>
<dbReference type="PROSITE" id="PS01124">
    <property type="entry name" value="HTH_ARAC_FAMILY_2"/>
    <property type="match status" value="1"/>
</dbReference>
<dbReference type="Pfam" id="PF14525">
    <property type="entry name" value="AraC_binding_2"/>
    <property type="match status" value="1"/>
</dbReference>
<reference evidence="5" key="1">
    <citation type="journal article" date="2014" name="Int. J. Syst. Evol. Microbiol.">
        <title>Complete genome of a new Firmicutes species belonging to the dominant human colonic microbiota ('Ruminococcus bicirculans') reveals two chromosomes and a selective capacity to utilize plant glucans.</title>
        <authorList>
            <consortium name="NISC Comparative Sequencing Program"/>
            <person name="Wegmann U."/>
            <person name="Louis P."/>
            <person name="Goesmann A."/>
            <person name="Henrissat B."/>
            <person name="Duncan S.H."/>
            <person name="Flint H.J."/>
        </authorList>
    </citation>
    <scope>NUCLEOTIDE SEQUENCE</scope>
    <source>
        <strain evidence="5">VKM Ac-1246</strain>
    </source>
</reference>
<dbReference type="PROSITE" id="PS00041">
    <property type="entry name" value="HTH_ARAC_FAMILY_1"/>
    <property type="match status" value="1"/>
</dbReference>
<feature type="domain" description="HTH araC/xylS-type" evidence="4">
    <location>
        <begin position="228"/>
        <end position="329"/>
    </location>
</feature>
<evidence type="ECO:0000313" key="6">
    <source>
        <dbReference type="Proteomes" id="UP001142292"/>
    </source>
</evidence>
<keyword evidence="2" id="KW-0238">DNA-binding</keyword>
<dbReference type="SUPFAM" id="SSF46689">
    <property type="entry name" value="Homeodomain-like"/>
    <property type="match status" value="2"/>
</dbReference>
<dbReference type="InterPro" id="IPR050204">
    <property type="entry name" value="AraC_XylS_family_regulators"/>
</dbReference>
<comment type="caution">
    <text evidence="5">The sequence shown here is derived from an EMBL/GenBank/DDBJ whole genome shotgun (WGS) entry which is preliminary data.</text>
</comment>
<keyword evidence="1" id="KW-0805">Transcription regulation</keyword>
<reference evidence="5" key="2">
    <citation type="submission" date="2023-01" db="EMBL/GenBank/DDBJ databases">
        <authorList>
            <person name="Sun Q."/>
            <person name="Evtushenko L."/>
        </authorList>
    </citation>
    <scope>NUCLEOTIDE SEQUENCE</scope>
    <source>
        <strain evidence="5">VKM Ac-1246</strain>
    </source>
</reference>
<dbReference type="Proteomes" id="UP001142292">
    <property type="component" value="Unassembled WGS sequence"/>
</dbReference>
<dbReference type="Gene3D" id="1.10.10.60">
    <property type="entry name" value="Homeodomain-like"/>
    <property type="match status" value="1"/>
</dbReference>
<accession>A0ABQ5T601</accession>
<dbReference type="InterPro" id="IPR018060">
    <property type="entry name" value="HTH_AraC"/>
</dbReference>
<keyword evidence="3" id="KW-0804">Transcription</keyword>
<keyword evidence="6" id="KW-1185">Reference proteome</keyword>
<evidence type="ECO:0000256" key="3">
    <source>
        <dbReference type="ARBA" id="ARBA00023163"/>
    </source>
</evidence>
<evidence type="ECO:0000256" key="1">
    <source>
        <dbReference type="ARBA" id="ARBA00023015"/>
    </source>
</evidence>
<dbReference type="InterPro" id="IPR009057">
    <property type="entry name" value="Homeodomain-like_sf"/>
</dbReference>
<dbReference type="Pfam" id="PF12833">
    <property type="entry name" value="HTH_18"/>
    <property type="match status" value="1"/>
</dbReference>
<evidence type="ECO:0000256" key="2">
    <source>
        <dbReference type="ARBA" id="ARBA00023125"/>
    </source>
</evidence>
<dbReference type="EMBL" id="BSEL01000012">
    <property type="protein sequence ID" value="GLJ70531.1"/>
    <property type="molecule type" value="Genomic_DNA"/>
</dbReference>
<protein>
    <submittedName>
        <fullName evidence="5">Transcriptional regulator</fullName>
    </submittedName>
</protein>
<evidence type="ECO:0000259" key="4">
    <source>
        <dbReference type="PROSITE" id="PS01124"/>
    </source>
</evidence>
<evidence type="ECO:0000313" key="5">
    <source>
        <dbReference type="EMBL" id="GLJ70531.1"/>
    </source>
</evidence>
<name>A0ABQ5T601_9ACTN</name>
<sequence length="332" mass="35681">MRVSVVEIAEIVRGHGTPLLQAADEVDEVVRACATAVRPHVLRVRGRGADLAARLDHLPSGVGLSRLHYGADVTISGVAPEQDEFIVVLPVAGRARFDYGQATAVLGPGTMSVVSPYQPFTLEIDRDFDQVLVRLDRRRVESTAAALTGASGAAPVHFELESARISPGLVGLIDAAAHVAADPHVAQRNRLVRQVETLVIEALLLGYPSNLSGRLAGAATSPSAERVHRAMDYMLVNLADQISLSDVARHCGVTLRSLQLGFRREVGMSPGEWLRNQRLERAHAQLANASETETTVTAVSLACGFPHLGDFAARFKQRFGESPSTVLRGSRR</sequence>